<dbReference type="EMBL" id="CATNWA010004985">
    <property type="protein sequence ID" value="CAI9549119.1"/>
    <property type="molecule type" value="Genomic_DNA"/>
</dbReference>
<evidence type="ECO:0000313" key="2">
    <source>
        <dbReference type="EMBL" id="CAI9549119.1"/>
    </source>
</evidence>
<evidence type="ECO:0000313" key="3">
    <source>
        <dbReference type="Proteomes" id="UP001162483"/>
    </source>
</evidence>
<feature type="compositionally biased region" description="Basic and acidic residues" evidence="1">
    <location>
        <begin position="36"/>
        <end position="45"/>
    </location>
</feature>
<proteinExistence type="predicted"/>
<protein>
    <submittedName>
        <fullName evidence="2">Uncharacterized protein</fullName>
    </submittedName>
</protein>
<accession>A0ABN9BN67</accession>
<reference evidence="2" key="1">
    <citation type="submission" date="2023-05" db="EMBL/GenBank/DDBJ databases">
        <authorList>
            <person name="Stuckert A."/>
        </authorList>
    </citation>
    <scope>NUCLEOTIDE SEQUENCE</scope>
</reference>
<evidence type="ECO:0000256" key="1">
    <source>
        <dbReference type="SAM" id="MobiDB-lite"/>
    </source>
</evidence>
<keyword evidence="3" id="KW-1185">Reference proteome</keyword>
<gene>
    <name evidence="2" type="ORF">SPARVUS_LOCUS3284879</name>
</gene>
<comment type="caution">
    <text evidence="2">The sequence shown here is derived from an EMBL/GenBank/DDBJ whole genome shotgun (WGS) entry which is preliminary data.</text>
</comment>
<dbReference type="Proteomes" id="UP001162483">
    <property type="component" value="Unassembled WGS sequence"/>
</dbReference>
<name>A0ABN9BN67_9NEOB</name>
<feature type="region of interest" description="Disordered" evidence="1">
    <location>
        <begin position="1"/>
        <end position="45"/>
    </location>
</feature>
<organism evidence="2 3">
    <name type="scientific">Staurois parvus</name>
    <dbReference type="NCBI Taxonomy" id="386267"/>
    <lineage>
        <taxon>Eukaryota</taxon>
        <taxon>Metazoa</taxon>
        <taxon>Chordata</taxon>
        <taxon>Craniata</taxon>
        <taxon>Vertebrata</taxon>
        <taxon>Euteleostomi</taxon>
        <taxon>Amphibia</taxon>
        <taxon>Batrachia</taxon>
        <taxon>Anura</taxon>
        <taxon>Neobatrachia</taxon>
        <taxon>Ranoidea</taxon>
        <taxon>Ranidae</taxon>
        <taxon>Staurois</taxon>
    </lineage>
</organism>
<sequence length="45" mass="5260">MTFFLNFQISRRRRRPYVPTSRGPEHRSRMPASDGGDGRGRCRGH</sequence>
<feature type="non-terminal residue" evidence="2">
    <location>
        <position position="45"/>
    </location>
</feature>